<feature type="compositionally biased region" description="Basic and acidic residues" evidence="1">
    <location>
        <begin position="696"/>
        <end position="709"/>
    </location>
</feature>
<feature type="compositionally biased region" description="Polar residues" evidence="1">
    <location>
        <begin position="71"/>
        <end position="88"/>
    </location>
</feature>
<gene>
    <name evidence="2" type="ORF">V5O48_007889</name>
</gene>
<feature type="compositionally biased region" description="Polar residues" evidence="1">
    <location>
        <begin position="432"/>
        <end position="441"/>
    </location>
</feature>
<dbReference type="EMBL" id="JBAHYK010000434">
    <property type="protein sequence ID" value="KAL0574060.1"/>
    <property type="molecule type" value="Genomic_DNA"/>
</dbReference>
<organism evidence="2 3">
    <name type="scientific">Marasmius crinis-equi</name>
    <dbReference type="NCBI Taxonomy" id="585013"/>
    <lineage>
        <taxon>Eukaryota</taxon>
        <taxon>Fungi</taxon>
        <taxon>Dikarya</taxon>
        <taxon>Basidiomycota</taxon>
        <taxon>Agaricomycotina</taxon>
        <taxon>Agaricomycetes</taxon>
        <taxon>Agaricomycetidae</taxon>
        <taxon>Agaricales</taxon>
        <taxon>Marasmiineae</taxon>
        <taxon>Marasmiaceae</taxon>
        <taxon>Marasmius</taxon>
    </lineage>
</organism>
<proteinExistence type="predicted"/>
<feature type="region of interest" description="Disordered" evidence="1">
    <location>
        <begin position="240"/>
        <end position="477"/>
    </location>
</feature>
<dbReference type="Proteomes" id="UP001465976">
    <property type="component" value="Unassembled WGS sequence"/>
</dbReference>
<evidence type="ECO:0000313" key="3">
    <source>
        <dbReference type="Proteomes" id="UP001465976"/>
    </source>
</evidence>
<evidence type="ECO:0000313" key="2">
    <source>
        <dbReference type="EMBL" id="KAL0574060.1"/>
    </source>
</evidence>
<feature type="region of interest" description="Disordered" evidence="1">
    <location>
        <begin position="1"/>
        <end position="23"/>
    </location>
</feature>
<feature type="compositionally biased region" description="Basic and acidic residues" evidence="1">
    <location>
        <begin position="246"/>
        <end position="262"/>
    </location>
</feature>
<feature type="compositionally biased region" description="Acidic residues" evidence="1">
    <location>
        <begin position="263"/>
        <end position="272"/>
    </location>
</feature>
<feature type="region of interest" description="Disordered" evidence="1">
    <location>
        <begin position="506"/>
        <end position="539"/>
    </location>
</feature>
<feature type="compositionally biased region" description="Basic and acidic residues" evidence="1">
    <location>
        <begin position="206"/>
        <end position="217"/>
    </location>
</feature>
<feature type="compositionally biased region" description="Basic and acidic residues" evidence="1">
    <location>
        <begin position="317"/>
        <end position="332"/>
    </location>
</feature>
<feature type="compositionally biased region" description="Polar residues" evidence="1">
    <location>
        <begin position="719"/>
        <end position="729"/>
    </location>
</feature>
<feature type="compositionally biased region" description="Low complexity" evidence="1">
    <location>
        <begin position="42"/>
        <end position="57"/>
    </location>
</feature>
<sequence>MSNRSRNTRPTPRKKVPAIAVKQEHVSEADQLVSAPSVLAFSSAAGPPSTSAGVSGSKLSPRKRKAAGDPDSSTPSGGLNTLSLQSPPSGRRKSPCKPVLTEKAKYNVDQALADLPQTPPCLKPSRILQGAKHGLAAANAIDAACASDAASTILWSPSPAPVRTQPRPKAIPRSKWPSPSVSPRPKGKSKAIVVSSDEEGQPDSTFIRRELTPHEELPDLNDLFSGCGARTESLFDDIAAESGDEAVERASDAGDYHVHDGEDGYDLDDSFIDDSGVGHDNSGFDVGGHETSEENQVTDGDVVEADVVSQADSLDTFFRDEDPSRMDVDQHDSPVGNDTVTLSTRPTTDEVEDLFPFDDDPLPEAVHSPTVGSTSADRSRDEYLEDYPAVSSRPGQSFRVPSDSRTKNRKQIPYVSGQKKLTYASAAPPVQAGSQPLSPSKESLARRSAASSSSTTKNLPSSASKASQSVPTSSVQAQLLPSPVAQSQFQKPVQVEPSVPQKRLQALPASGNRSSRANASSHTVPGAQASQSALSSPLAPVLGPSTSSILAPPASSNGGDSALHESLQSDKLKFLYAELPQKAQVKRLVYALKFDSHGRVMNLTRNGNVRVSERAYDCVHVQYTGRSVPAVYVYTGFVWTSDLSGSRSTCKNVYIRSLCQEWELMQGSLGKIASTEHFQATVDPQNGAIMVGTKSQSEKNSNKNSRMDSGRGAGRTLPPKTTSSGTSGMPSCMEKKQLTVLEDVPVFDSRVCPIKGDAGFCFKSEDWEALEKLPRFPPGEDLPEDTLVTAGFTIGTFGPFDTMTYKGVKLNVLFLIVLDLPAF</sequence>
<evidence type="ECO:0000256" key="1">
    <source>
        <dbReference type="SAM" id="MobiDB-lite"/>
    </source>
</evidence>
<feature type="region of interest" description="Disordered" evidence="1">
    <location>
        <begin position="41"/>
        <end position="102"/>
    </location>
</feature>
<keyword evidence="3" id="KW-1185">Reference proteome</keyword>
<feature type="compositionally biased region" description="Polar residues" evidence="1">
    <location>
        <begin position="465"/>
        <end position="477"/>
    </location>
</feature>
<feature type="region of interest" description="Disordered" evidence="1">
    <location>
        <begin position="152"/>
        <end position="219"/>
    </location>
</feature>
<feature type="compositionally biased region" description="Polar residues" evidence="1">
    <location>
        <begin position="1"/>
        <end position="10"/>
    </location>
</feature>
<comment type="caution">
    <text evidence="2">The sequence shown here is derived from an EMBL/GenBank/DDBJ whole genome shotgun (WGS) entry which is preliminary data.</text>
</comment>
<feature type="compositionally biased region" description="Polar residues" evidence="1">
    <location>
        <begin position="336"/>
        <end position="346"/>
    </location>
</feature>
<name>A0ABR3FFD0_9AGAR</name>
<protein>
    <submittedName>
        <fullName evidence="2">Uncharacterized protein</fullName>
    </submittedName>
</protein>
<feature type="compositionally biased region" description="Acidic residues" evidence="1">
    <location>
        <begin position="349"/>
        <end position="362"/>
    </location>
</feature>
<feature type="compositionally biased region" description="Low complexity" evidence="1">
    <location>
        <begin position="446"/>
        <end position="464"/>
    </location>
</feature>
<accession>A0ABR3FFD0</accession>
<feature type="region of interest" description="Disordered" evidence="1">
    <location>
        <begin position="693"/>
        <end position="730"/>
    </location>
</feature>
<feature type="compositionally biased region" description="Low complexity" evidence="1">
    <location>
        <begin position="509"/>
        <end position="539"/>
    </location>
</feature>
<reference evidence="2 3" key="1">
    <citation type="submission" date="2024-02" db="EMBL/GenBank/DDBJ databases">
        <title>A draft genome for the cacao thread blight pathogen Marasmius crinis-equi.</title>
        <authorList>
            <person name="Cohen S.P."/>
            <person name="Baruah I.K."/>
            <person name="Amoako-Attah I."/>
            <person name="Bukari Y."/>
            <person name="Meinhardt L.W."/>
            <person name="Bailey B.A."/>
        </authorList>
    </citation>
    <scope>NUCLEOTIDE SEQUENCE [LARGE SCALE GENOMIC DNA]</scope>
    <source>
        <strain evidence="2 3">GH-76</strain>
    </source>
</reference>